<organism evidence="1 2">
    <name type="scientific">Prorocentrum cordatum</name>
    <dbReference type="NCBI Taxonomy" id="2364126"/>
    <lineage>
        <taxon>Eukaryota</taxon>
        <taxon>Sar</taxon>
        <taxon>Alveolata</taxon>
        <taxon>Dinophyceae</taxon>
        <taxon>Prorocentrales</taxon>
        <taxon>Prorocentraceae</taxon>
        <taxon>Prorocentrum</taxon>
    </lineage>
</organism>
<accession>A0ABN9TB60</accession>
<evidence type="ECO:0000313" key="1">
    <source>
        <dbReference type="EMBL" id="CAK0842595.1"/>
    </source>
</evidence>
<reference evidence="1" key="1">
    <citation type="submission" date="2023-10" db="EMBL/GenBank/DDBJ databases">
        <authorList>
            <person name="Chen Y."/>
            <person name="Shah S."/>
            <person name="Dougan E. K."/>
            <person name="Thang M."/>
            <person name="Chan C."/>
        </authorList>
    </citation>
    <scope>NUCLEOTIDE SEQUENCE [LARGE SCALE GENOMIC DNA]</scope>
</reference>
<proteinExistence type="predicted"/>
<evidence type="ECO:0000313" key="2">
    <source>
        <dbReference type="Proteomes" id="UP001189429"/>
    </source>
</evidence>
<name>A0ABN9TB60_9DINO</name>
<sequence length="407" mass="45370">MASTKWERKAVAEDMQDRGIPVVRARPYPGVDIAAHGAAAKTKSGKRYSIMKARSRRLLNIRGGGRKMARGVGLAFKRGLKRSALHGCKCLGMPDHQRRQLRREAGRLLPGCRGARSLTLQLAVAQEEPTYEVTEAPIVRWARAVWQTAQAQKAAGDDGDSIAHMLQQARRRQQQEVGMKSAWARVRGPAGAVILSMRRASWTWPAWHKFVTKEGYELNMIEACPMDVAAMLRKDAQSKLLEDWAKAEEYQSLSPAPLLAPAVAQLRARECPKHAKNAAKKVFLGGAWTMARLSQCNIAVETEHHRRYKCEALREQRLQARADWQTVAAQQGTSMLWTRGLVRTPEADWTFVGIGEDQFYGQVVQGDEDYFTGEIACDGSKLGYSERARIGWAAMSLTDEGSAKMQL</sequence>
<dbReference type="EMBL" id="CAUYUJ010014527">
    <property type="protein sequence ID" value="CAK0842595.1"/>
    <property type="molecule type" value="Genomic_DNA"/>
</dbReference>
<protein>
    <submittedName>
        <fullName evidence="1">Uncharacterized protein</fullName>
    </submittedName>
</protein>
<gene>
    <name evidence="1" type="ORF">PCOR1329_LOCUS37338</name>
</gene>
<keyword evidence="2" id="KW-1185">Reference proteome</keyword>
<comment type="caution">
    <text evidence="1">The sequence shown here is derived from an EMBL/GenBank/DDBJ whole genome shotgun (WGS) entry which is preliminary data.</text>
</comment>
<dbReference type="Proteomes" id="UP001189429">
    <property type="component" value="Unassembled WGS sequence"/>
</dbReference>